<evidence type="ECO:0000256" key="2">
    <source>
        <dbReference type="SAM" id="SignalP"/>
    </source>
</evidence>
<feature type="signal peptide" evidence="2">
    <location>
        <begin position="1"/>
        <end position="16"/>
    </location>
</feature>
<feature type="chain" id="PRO_5041987315" evidence="2">
    <location>
        <begin position="17"/>
        <end position="172"/>
    </location>
</feature>
<evidence type="ECO:0000256" key="1">
    <source>
        <dbReference type="SAM" id="MobiDB-lite"/>
    </source>
</evidence>
<feature type="compositionally biased region" description="Low complexity" evidence="1">
    <location>
        <begin position="109"/>
        <end position="132"/>
    </location>
</feature>
<name>A0AAD7JJH4_9AGAR</name>
<gene>
    <name evidence="3" type="ORF">DFH07DRAFT_956132</name>
</gene>
<sequence length="172" mass="15859">MSSLISLVFLLPLVAAAPAGVPSGASAPPGFNSVGVSAAVASGVPPSVHISPTACLGLGGSGTPDTSGANSIQVSGATSLPIPSAPLNASAVFQSGTTGNVAFVAASDSSGSTAEPSGSSSTAEPSGSSPTAEPSRSDGASSTSGTAANVAIVTTDAPTATTGTSAPTGTTE</sequence>
<accession>A0AAD7JJH4</accession>
<feature type="region of interest" description="Disordered" evidence="1">
    <location>
        <begin position="107"/>
        <end position="172"/>
    </location>
</feature>
<dbReference type="EMBL" id="JARJLG010000038">
    <property type="protein sequence ID" value="KAJ7764113.1"/>
    <property type="molecule type" value="Genomic_DNA"/>
</dbReference>
<comment type="caution">
    <text evidence="3">The sequence shown here is derived from an EMBL/GenBank/DDBJ whole genome shotgun (WGS) entry which is preliminary data.</text>
</comment>
<feature type="compositionally biased region" description="Low complexity" evidence="1">
    <location>
        <begin position="139"/>
        <end position="172"/>
    </location>
</feature>
<evidence type="ECO:0000313" key="3">
    <source>
        <dbReference type="EMBL" id="KAJ7764113.1"/>
    </source>
</evidence>
<reference evidence="3" key="1">
    <citation type="submission" date="2023-03" db="EMBL/GenBank/DDBJ databases">
        <title>Massive genome expansion in bonnet fungi (Mycena s.s.) driven by repeated elements and novel gene families across ecological guilds.</title>
        <authorList>
            <consortium name="Lawrence Berkeley National Laboratory"/>
            <person name="Harder C.B."/>
            <person name="Miyauchi S."/>
            <person name="Viragh M."/>
            <person name="Kuo A."/>
            <person name="Thoen E."/>
            <person name="Andreopoulos B."/>
            <person name="Lu D."/>
            <person name="Skrede I."/>
            <person name="Drula E."/>
            <person name="Henrissat B."/>
            <person name="Morin E."/>
            <person name="Kohler A."/>
            <person name="Barry K."/>
            <person name="LaButti K."/>
            <person name="Morin E."/>
            <person name="Salamov A."/>
            <person name="Lipzen A."/>
            <person name="Mereny Z."/>
            <person name="Hegedus B."/>
            <person name="Baldrian P."/>
            <person name="Stursova M."/>
            <person name="Weitz H."/>
            <person name="Taylor A."/>
            <person name="Grigoriev I.V."/>
            <person name="Nagy L.G."/>
            <person name="Martin F."/>
            <person name="Kauserud H."/>
        </authorList>
    </citation>
    <scope>NUCLEOTIDE SEQUENCE</scope>
    <source>
        <strain evidence="3">CBHHK188m</strain>
    </source>
</reference>
<dbReference type="Proteomes" id="UP001215280">
    <property type="component" value="Unassembled WGS sequence"/>
</dbReference>
<evidence type="ECO:0000313" key="4">
    <source>
        <dbReference type="Proteomes" id="UP001215280"/>
    </source>
</evidence>
<keyword evidence="4" id="KW-1185">Reference proteome</keyword>
<protein>
    <submittedName>
        <fullName evidence="3">Uncharacterized protein</fullName>
    </submittedName>
</protein>
<proteinExistence type="predicted"/>
<organism evidence="3 4">
    <name type="scientific">Mycena maculata</name>
    <dbReference type="NCBI Taxonomy" id="230809"/>
    <lineage>
        <taxon>Eukaryota</taxon>
        <taxon>Fungi</taxon>
        <taxon>Dikarya</taxon>
        <taxon>Basidiomycota</taxon>
        <taxon>Agaricomycotina</taxon>
        <taxon>Agaricomycetes</taxon>
        <taxon>Agaricomycetidae</taxon>
        <taxon>Agaricales</taxon>
        <taxon>Marasmiineae</taxon>
        <taxon>Mycenaceae</taxon>
        <taxon>Mycena</taxon>
    </lineage>
</organism>
<dbReference type="AlphaFoldDB" id="A0AAD7JJH4"/>
<keyword evidence="2" id="KW-0732">Signal</keyword>